<dbReference type="EMBL" id="JBEUSY010000254">
    <property type="protein sequence ID" value="KAL1240846.1"/>
    <property type="molecule type" value="Genomic_DNA"/>
</dbReference>
<sequence length="89" mass="10243">MPMHNFRLLEQQIKISFDINVRLVDSDDVRPVAPGWPFSANRQKRFPYIVSRRHSCTTGHIASCSLHMSIVHKAILPSHWYGARVNFVG</sequence>
<proteinExistence type="predicted"/>
<keyword evidence="2" id="KW-1185">Reference proteome</keyword>
<gene>
    <name evidence="1" type="ORF">TSPI_02326</name>
</gene>
<protein>
    <submittedName>
        <fullName evidence="1">Uncharacterized protein</fullName>
    </submittedName>
</protein>
<dbReference type="Proteomes" id="UP001558632">
    <property type="component" value="Unassembled WGS sequence"/>
</dbReference>
<evidence type="ECO:0000313" key="2">
    <source>
        <dbReference type="Proteomes" id="UP001558632"/>
    </source>
</evidence>
<evidence type="ECO:0000313" key="1">
    <source>
        <dbReference type="EMBL" id="KAL1240846.1"/>
    </source>
</evidence>
<comment type="caution">
    <text evidence="1">The sequence shown here is derived from an EMBL/GenBank/DDBJ whole genome shotgun (WGS) entry which is preliminary data.</text>
</comment>
<reference evidence="1 2" key="1">
    <citation type="submission" date="2024-07" db="EMBL/GenBank/DDBJ databases">
        <title>Enhanced genomic and transcriptomic resources for Trichinella pseudospiralis and T. spiralis underpin the discovery of pronounced molecular differences between stages and species.</title>
        <authorList>
            <person name="Pasi K.K."/>
            <person name="La Rosa G."/>
            <person name="Gomez-Morales M.A."/>
            <person name="Tosini F."/>
            <person name="Sumanam S."/>
            <person name="Young N.D."/>
            <person name="Chang B.C."/>
            <person name="Robin G.B."/>
        </authorList>
    </citation>
    <scope>NUCLEOTIDE SEQUENCE [LARGE SCALE GENOMIC DNA]</scope>
    <source>
        <strain evidence="1">ISS534</strain>
    </source>
</reference>
<name>A0ABR3KP83_TRISP</name>
<organism evidence="1 2">
    <name type="scientific">Trichinella spiralis</name>
    <name type="common">Trichina worm</name>
    <dbReference type="NCBI Taxonomy" id="6334"/>
    <lineage>
        <taxon>Eukaryota</taxon>
        <taxon>Metazoa</taxon>
        <taxon>Ecdysozoa</taxon>
        <taxon>Nematoda</taxon>
        <taxon>Enoplea</taxon>
        <taxon>Dorylaimia</taxon>
        <taxon>Trichinellida</taxon>
        <taxon>Trichinellidae</taxon>
        <taxon>Trichinella</taxon>
    </lineage>
</organism>
<accession>A0ABR3KP83</accession>